<dbReference type="GO" id="GO:0004386">
    <property type="term" value="F:helicase activity"/>
    <property type="evidence" value="ECO:0007669"/>
    <property type="project" value="UniProtKB-KW"/>
</dbReference>
<comment type="caution">
    <text evidence="1">The sequence shown here is derived from an EMBL/GenBank/DDBJ whole genome shotgun (WGS) entry which is preliminary data.</text>
</comment>
<proteinExistence type="predicted"/>
<gene>
    <name evidence="1" type="primary">AVEN_145968_1</name>
    <name evidence="1" type="ORF">TNCV_1504491</name>
</gene>
<accession>A0A8X6RQ20</accession>
<evidence type="ECO:0000313" key="2">
    <source>
        <dbReference type="Proteomes" id="UP000887159"/>
    </source>
</evidence>
<keyword evidence="1" id="KW-0347">Helicase</keyword>
<dbReference type="EMBL" id="BMAU01021203">
    <property type="protein sequence ID" value="GFX98873.1"/>
    <property type="molecule type" value="Genomic_DNA"/>
</dbReference>
<keyword evidence="1" id="KW-0547">Nucleotide-binding</keyword>
<keyword evidence="1" id="KW-0067">ATP-binding</keyword>
<keyword evidence="1" id="KW-0378">Hydrolase</keyword>
<sequence>MLLVNVPGPRSFHELKIVDGITHATFRSVCQALNLLERTQQWGICINDACNTAHPNQIRALFAILLTSCFPSSSTELWERYRSHMAEDILRRVRLENGNMAMEFTEGIYNETLINIEDKCLTICCKQNSYSIGNSSTYPS</sequence>
<protein>
    <submittedName>
        <fullName evidence="1">ATP-dependent DNA helicase</fullName>
    </submittedName>
</protein>
<name>A0A8X6RQ20_TRICX</name>
<dbReference type="AlphaFoldDB" id="A0A8X6RQ20"/>
<keyword evidence="2" id="KW-1185">Reference proteome</keyword>
<dbReference type="Proteomes" id="UP000887159">
    <property type="component" value="Unassembled WGS sequence"/>
</dbReference>
<reference evidence="1" key="1">
    <citation type="submission" date="2020-08" db="EMBL/GenBank/DDBJ databases">
        <title>Multicomponent nature underlies the extraordinary mechanical properties of spider dragline silk.</title>
        <authorList>
            <person name="Kono N."/>
            <person name="Nakamura H."/>
            <person name="Mori M."/>
            <person name="Yoshida Y."/>
            <person name="Ohtoshi R."/>
            <person name="Malay A.D."/>
            <person name="Moran D.A.P."/>
            <person name="Tomita M."/>
            <person name="Numata K."/>
            <person name="Arakawa K."/>
        </authorList>
    </citation>
    <scope>NUCLEOTIDE SEQUENCE</scope>
</reference>
<organism evidence="1 2">
    <name type="scientific">Trichonephila clavipes</name>
    <name type="common">Golden silk orbweaver</name>
    <name type="synonym">Nephila clavipes</name>
    <dbReference type="NCBI Taxonomy" id="2585209"/>
    <lineage>
        <taxon>Eukaryota</taxon>
        <taxon>Metazoa</taxon>
        <taxon>Ecdysozoa</taxon>
        <taxon>Arthropoda</taxon>
        <taxon>Chelicerata</taxon>
        <taxon>Arachnida</taxon>
        <taxon>Araneae</taxon>
        <taxon>Araneomorphae</taxon>
        <taxon>Entelegynae</taxon>
        <taxon>Araneoidea</taxon>
        <taxon>Nephilidae</taxon>
        <taxon>Trichonephila</taxon>
    </lineage>
</organism>
<evidence type="ECO:0000313" key="1">
    <source>
        <dbReference type="EMBL" id="GFX98873.1"/>
    </source>
</evidence>